<gene>
    <name evidence="6" type="ORF">GCM10009038_10710</name>
</gene>
<keyword evidence="2 5" id="KW-0812">Transmembrane</keyword>
<keyword evidence="7" id="KW-1185">Reference proteome</keyword>
<feature type="transmembrane region" description="Helical" evidence="5">
    <location>
        <begin position="368"/>
        <end position="391"/>
    </location>
</feature>
<feature type="transmembrane region" description="Helical" evidence="5">
    <location>
        <begin position="411"/>
        <end position="432"/>
    </location>
</feature>
<keyword evidence="3 5" id="KW-1133">Transmembrane helix</keyword>
<reference evidence="7" key="1">
    <citation type="journal article" date="2019" name="Int. J. Syst. Evol. Microbiol.">
        <title>The Global Catalogue of Microorganisms (GCM) 10K type strain sequencing project: providing services to taxonomists for standard genome sequencing and annotation.</title>
        <authorList>
            <consortium name="The Broad Institute Genomics Platform"/>
            <consortium name="The Broad Institute Genome Sequencing Center for Infectious Disease"/>
            <person name="Wu L."/>
            <person name="Ma J."/>
        </authorList>
    </citation>
    <scope>NUCLEOTIDE SEQUENCE [LARGE SCALE GENOMIC DNA]</scope>
    <source>
        <strain evidence="7">KCTC 32998</strain>
    </source>
</reference>
<feature type="transmembrane region" description="Helical" evidence="5">
    <location>
        <begin position="202"/>
        <end position="226"/>
    </location>
</feature>
<comment type="caution">
    <text evidence="6">The sequence shown here is derived from an EMBL/GenBank/DDBJ whole genome shotgun (WGS) entry which is preliminary data.</text>
</comment>
<feature type="transmembrane region" description="Helical" evidence="5">
    <location>
        <begin position="162"/>
        <end position="182"/>
    </location>
</feature>
<feature type="transmembrane region" description="Helical" evidence="5">
    <location>
        <begin position="287"/>
        <end position="308"/>
    </location>
</feature>
<evidence type="ECO:0000313" key="7">
    <source>
        <dbReference type="Proteomes" id="UP000646745"/>
    </source>
</evidence>
<dbReference type="Pfam" id="PF01566">
    <property type="entry name" value="Nramp"/>
    <property type="match status" value="1"/>
</dbReference>
<accession>A0ABQ3DTM7</accession>
<dbReference type="PANTHER" id="PTHR11706:SF3">
    <property type="entry name" value="METAL ION TRANSPORT PROTEIN"/>
    <property type="match status" value="1"/>
</dbReference>
<feature type="transmembrane region" description="Helical" evidence="5">
    <location>
        <begin position="346"/>
        <end position="362"/>
    </location>
</feature>
<organism evidence="6 7">
    <name type="scientific">Salinicola rhizosphaerae</name>
    <dbReference type="NCBI Taxonomy" id="1443141"/>
    <lineage>
        <taxon>Bacteria</taxon>
        <taxon>Pseudomonadati</taxon>
        <taxon>Pseudomonadota</taxon>
        <taxon>Gammaproteobacteria</taxon>
        <taxon>Oceanospirillales</taxon>
        <taxon>Halomonadaceae</taxon>
        <taxon>Salinicola</taxon>
    </lineage>
</organism>
<feature type="transmembrane region" description="Helical" evidence="5">
    <location>
        <begin position="28"/>
        <end position="46"/>
    </location>
</feature>
<evidence type="ECO:0000313" key="6">
    <source>
        <dbReference type="EMBL" id="GHB14245.1"/>
    </source>
</evidence>
<dbReference type="InterPro" id="IPR001046">
    <property type="entry name" value="NRAMP_fam"/>
</dbReference>
<protein>
    <submittedName>
        <fullName evidence="6">Mn2+/Fe2+ transporter</fullName>
    </submittedName>
</protein>
<keyword evidence="4 5" id="KW-0472">Membrane</keyword>
<dbReference type="PANTHER" id="PTHR11706">
    <property type="entry name" value="SOLUTE CARRIER PROTEIN FAMILY 11 MEMBER"/>
    <property type="match status" value="1"/>
</dbReference>
<evidence type="ECO:0000256" key="2">
    <source>
        <dbReference type="ARBA" id="ARBA00022692"/>
    </source>
</evidence>
<dbReference type="EMBL" id="BMZI01000002">
    <property type="protein sequence ID" value="GHB14245.1"/>
    <property type="molecule type" value="Genomic_DNA"/>
</dbReference>
<evidence type="ECO:0000256" key="1">
    <source>
        <dbReference type="ARBA" id="ARBA00004141"/>
    </source>
</evidence>
<sequence length="433" mass="47352">MAKHGNYPLQASGSSGFWHKLKMTARDYGPGIVMVLTMMGAGDLVTSAVSGSNYGYNLMWLLVLSLMLRFVILNIMGRFQIYNTGGMTILEGYAKIHKIFPIFFGIAAIFMGHLITAQMIKGSGIALAWMSGIDYPFIWSICVVIASVILMRRNAYSSVEKMMKVLLGVLTFCFIGLAVYSGPNPADILMGTVGFGFPSETGAYGAFLVGIALVGSVAGSLTNLIYPYFLQDRGWIRPEHKRIQRNDLLFSFGAAIVIDLAIWVVGAEILRPNGVEVSDIGDIAQALVLYMGHLGAWIFYLGVFGILYSSVIGTANGYGKIIVDSYYKLSEKAVKKTDDLDKDPKVFWVTMFLLFTPLVWSIPGMTGFVTLVLFTNALSILALPAIAVGLLIISNNKAYLNDKTNNIVENVILAATTLLTLWGSYTLLMSFFK</sequence>
<evidence type="ECO:0000256" key="3">
    <source>
        <dbReference type="ARBA" id="ARBA00022989"/>
    </source>
</evidence>
<dbReference type="NCBIfam" id="NF037982">
    <property type="entry name" value="Nramp_1"/>
    <property type="match status" value="1"/>
</dbReference>
<dbReference type="RefSeq" id="WP_229808933.1">
    <property type="nucleotide sequence ID" value="NZ_BMZI01000002.1"/>
</dbReference>
<feature type="transmembrane region" description="Helical" evidence="5">
    <location>
        <begin position="99"/>
        <end position="120"/>
    </location>
</feature>
<feature type="transmembrane region" description="Helical" evidence="5">
    <location>
        <begin position="58"/>
        <end position="79"/>
    </location>
</feature>
<dbReference type="Proteomes" id="UP000646745">
    <property type="component" value="Unassembled WGS sequence"/>
</dbReference>
<evidence type="ECO:0000256" key="5">
    <source>
        <dbReference type="SAM" id="Phobius"/>
    </source>
</evidence>
<comment type="subcellular location">
    <subcellularLocation>
        <location evidence="1">Membrane</location>
        <topology evidence="1">Multi-pass membrane protein</topology>
    </subcellularLocation>
</comment>
<feature type="transmembrane region" description="Helical" evidence="5">
    <location>
        <begin position="126"/>
        <end position="150"/>
    </location>
</feature>
<proteinExistence type="predicted"/>
<feature type="transmembrane region" description="Helical" evidence="5">
    <location>
        <begin position="247"/>
        <end position="267"/>
    </location>
</feature>
<evidence type="ECO:0000256" key="4">
    <source>
        <dbReference type="ARBA" id="ARBA00023136"/>
    </source>
</evidence>
<name>A0ABQ3DTM7_9GAMM</name>